<sequence>MQLCLPTHCATEAAANQLLNSITTGSDSNPTSHATRIPDGDDVKVKFRLLEKFMKNEQAKWWEMQSMKKYLEVSHVPHGLRILTTPSYENPNPTMMKEWAEDNIVASKGLMEIIVKYAETDRMDLQSKIDMLDIEINAHEQQEVVRKYCEEMKTRLKKRRT</sequence>
<dbReference type="AlphaFoldDB" id="A0AAV7VQM2"/>
<organism evidence="1 2">
    <name type="scientific">Pleurodeles waltl</name>
    <name type="common">Iberian ribbed newt</name>
    <dbReference type="NCBI Taxonomy" id="8319"/>
    <lineage>
        <taxon>Eukaryota</taxon>
        <taxon>Metazoa</taxon>
        <taxon>Chordata</taxon>
        <taxon>Craniata</taxon>
        <taxon>Vertebrata</taxon>
        <taxon>Euteleostomi</taxon>
        <taxon>Amphibia</taxon>
        <taxon>Batrachia</taxon>
        <taxon>Caudata</taxon>
        <taxon>Salamandroidea</taxon>
        <taxon>Salamandridae</taxon>
        <taxon>Pleurodelinae</taxon>
        <taxon>Pleurodeles</taxon>
    </lineage>
</organism>
<keyword evidence="2" id="KW-1185">Reference proteome</keyword>
<evidence type="ECO:0000313" key="2">
    <source>
        <dbReference type="Proteomes" id="UP001066276"/>
    </source>
</evidence>
<name>A0AAV7VQM2_PLEWA</name>
<comment type="caution">
    <text evidence="1">The sequence shown here is derived from an EMBL/GenBank/DDBJ whole genome shotgun (WGS) entry which is preliminary data.</text>
</comment>
<dbReference type="Proteomes" id="UP001066276">
    <property type="component" value="Chromosome 2_1"/>
</dbReference>
<gene>
    <name evidence="1" type="ORF">NDU88_006301</name>
</gene>
<reference evidence="1" key="1">
    <citation type="journal article" date="2022" name="bioRxiv">
        <title>Sequencing and chromosome-scale assembly of the giantPleurodeles waltlgenome.</title>
        <authorList>
            <person name="Brown T."/>
            <person name="Elewa A."/>
            <person name="Iarovenko S."/>
            <person name="Subramanian E."/>
            <person name="Araus A.J."/>
            <person name="Petzold A."/>
            <person name="Susuki M."/>
            <person name="Suzuki K.-i.T."/>
            <person name="Hayashi T."/>
            <person name="Toyoda A."/>
            <person name="Oliveira C."/>
            <person name="Osipova E."/>
            <person name="Leigh N.D."/>
            <person name="Simon A."/>
            <person name="Yun M.H."/>
        </authorList>
    </citation>
    <scope>NUCLEOTIDE SEQUENCE</scope>
    <source>
        <strain evidence="1">20211129_DDA</strain>
        <tissue evidence="1">Liver</tissue>
    </source>
</reference>
<protein>
    <submittedName>
        <fullName evidence="1">Uncharacterized protein</fullName>
    </submittedName>
</protein>
<evidence type="ECO:0000313" key="1">
    <source>
        <dbReference type="EMBL" id="KAJ1202502.1"/>
    </source>
</evidence>
<dbReference type="EMBL" id="JANPWB010000003">
    <property type="protein sequence ID" value="KAJ1202502.1"/>
    <property type="molecule type" value="Genomic_DNA"/>
</dbReference>
<accession>A0AAV7VQM2</accession>
<proteinExistence type="predicted"/>